<evidence type="ECO:0000313" key="1">
    <source>
        <dbReference type="EMBL" id="KAK0060957.1"/>
    </source>
</evidence>
<feature type="non-terminal residue" evidence="1">
    <location>
        <position position="54"/>
    </location>
</feature>
<name>A0AAD8BU92_BIOPF</name>
<keyword evidence="2" id="KW-1185">Reference proteome</keyword>
<protein>
    <submittedName>
        <fullName evidence="1">Sulfotransferase 1A1</fullName>
    </submittedName>
</protein>
<dbReference type="Gene3D" id="3.40.50.300">
    <property type="entry name" value="P-loop containing nucleotide triphosphate hydrolases"/>
    <property type="match status" value="1"/>
</dbReference>
<dbReference type="SUPFAM" id="SSF52540">
    <property type="entry name" value="P-loop containing nucleoside triphosphate hydrolases"/>
    <property type="match status" value="1"/>
</dbReference>
<dbReference type="EMBL" id="JASAOG010000032">
    <property type="protein sequence ID" value="KAK0060957.1"/>
    <property type="molecule type" value="Genomic_DNA"/>
</dbReference>
<sequence length="54" mass="6258">MSAEQQNNFKHILPGQHVYDGVLFFGYSPPETLDMVKTFHVREDDVFLVTYPKA</sequence>
<dbReference type="Proteomes" id="UP001233172">
    <property type="component" value="Unassembled WGS sequence"/>
</dbReference>
<reference evidence="1" key="2">
    <citation type="submission" date="2023-04" db="EMBL/GenBank/DDBJ databases">
        <authorList>
            <person name="Bu L."/>
            <person name="Lu L."/>
            <person name="Laidemitt M.R."/>
            <person name="Zhang S.M."/>
            <person name="Mutuku M."/>
            <person name="Mkoji G."/>
            <person name="Steinauer M."/>
            <person name="Loker E.S."/>
        </authorList>
    </citation>
    <scope>NUCLEOTIDE SEQUENCE</scope>
    <source>
        <strain evidence="1">KasaAsao</strain>
        <tissue evidence="1">Whole Snail</tissue>
    </source>
</reference>
<organism evidence="1 2">
    <name type="scientific">Biomphalaria pfeifferi</name>
    <name type="common">Bloodfluke planorb</name>
    <name type="synonym">Freshwater snail</name>
    <dbReference type="NCBI Taxonomy" id="112525"/>
    <lineage>
        <taxon>Eukaryota</taxon>
        <taxon>Metazoa</taxon>
        <taxon>Spiralia</taxon>
        <taxon>Lophotrochozoa</taxon>
        <taxon>Mollusca</taxon>
        <taxon>Gastropoda</taxon>
        <taxon>Heterobranchia</taxon>
        <taxon>Euthyneura</taxon>
        <taxon>Panpulmonata</taxon>
        <taxon>Hygrophila</taxon>
        <taxon>Lymnaeoidea</taxon>
        <taxon>Planorbidae</taxon>
        <taxon>Biomphalaria</taxon>
    </lineage>
</organism>
<proteinExistence type="predicted"/>
<dbReference type="InterPro" id="IPR027417">
    <property type="entry name" value="P-loop_NTPase"/>
</dbReference>
<evidence type="ECO:0000313" key="2">
    <source>
        <dbReference type="Proteomes" id="UP001233172"/>
    </source>
</evidence>
<dbReference type="AlphaFoldDB" id="A0AAD8BU92"/>
<gene>
    <name evidence="1" type="ORF">Bpfe_009485</name>
</gene>
<accession>A0AAD8BU92</accession>
<reference evidence="1" key="1">
    <citation type="journal article" date="2023" name="PLoS Negl. Trop. Dis.">
        <title>A genome sequence for Biomphalaria pfeifferi, the major vector snail for the human-infecting parasite Schistosoma mansoni.</title>
        <authorList>
            <person name="Bu L."/>
            <person name="Lu L."/>
            <person name="Laidemitt M.R."/>
            <person name="Zhang S.M."/>
            <person name="Mutuku M."/>
            <person name="Mkoji G."/>
            <person name="Steinauer M."/>
            <person name="Loker E.S."/>
        </authorList>
    </citation>
    <scope>NUCLEOTIDE SEQUENCE</scope>
    <source>
        <strain evidence="1">KasaAsao</strain>
    </source>
</reference>
<comment type="caution">
    <text evidence="1">The sequence shown here is derived from an EMBL/GenBank/DDBJ whole genome shotgun (WGS) entry which is preliminary data.</text>
</comment>